<dbReference type="Proteomes" id="UP001321453">
    <property type="component" value="Unassembled WGS sequence"/>
</dbReference>
<evidence type="ECO:0000256" key="9">
    <source>
        <dbReference type="PIRNR" id="PIRNR004862"/>
    </source>
</evidence>
<dbReference type="PIRSF" id="PIRSF004862">
    <property type="entry name" value="FliF"/>
    <property type="match status" value="1"/>
</dbReference>
<evidence type="ECO:0000256" key="6">
    <source>
        <dbReference type="ARBA" id="ARBA00022989"/>
    </source>
</evidence>
<feature type="transmembrane region" description="Helical" evidence="11">
    <location>
        <begin position="21"/>
        <end position="45"/>
    </location>
</feature>
<evidence type="ECO:0000256" key="4">
    <source>
        <dbReference type="ARBA" id="ARBA00022475"/>
    </source>
</evidence>
<evidence type="ECO:0000259" key="13">
    <source>
        <dbReference type="Pfam" id="PF08345"/>
    </source>
</evidence>
<evidence type="ECO:0000256" key="8">
    <source>
        <dbReference type="ARBA" id="ARBA00023143"/>
    </source>
</evidence>
<keyword evidence="14" id="KW-0969">Cilium</keyword>
<proteinExistence type="inferred from homology"/>
<feature type="transmembrane region" description="Helical" evidence="11">
    <location>
        <begin position="429"/>
        <end position="447"/>
    </location>
</feature>
<feature type="compositionally biased region" description="Polar residues" evidence="10">
    <location>
        <begin position="296"/>
        <end position="305"/>
    </location>
</feature>
<keyword evidence="7 11" id="KW-0472">Membrane</keyword>
<keyword evidence="4" id="KW-1003">Cell membrane</keyword>
<dbReference type="RefSeq" id="WP_289445595.1">
    <property type="nucleotide sequence ID" value="NZ_JAUCGR010000001.1"/>
</dbReference>
<feature type="domain" description="Flagellar M-ring N-terminal" evidence="12">
    <location>
        <begin position="46"/>
        <end position="221"/>
    </location>
</feature>
<feature type="domain" description="Flagellar M-ring C-terminal" evidence="13">
    <location>
        <begin position="250"/>
        <end position="398"/>
    </location>
</feature>
<evidence type="ECO:0000256" key="10">
    <source>
        <dbReference type="SAM" id="MobiDB-lite"/>
    </source>
</evidence>
<keyword evidence="8 9" id="KW-0975">Bacterial flagellum</keyword>
<dbReference type="Pfam" id="PF01514">
    <property type="entry name" value="YscJ_FliF"/>
    <property type="match status" value="1"/>
</dbReference>
<evidence type="ECO:0000256" key="5">
    <source>
        <dbReference type="ARBA" id="ARBA00022692"/>
    </source>
</evidence>
<comment type="subcellular location">
    <subcellularLocation>
        <location evidence="1 9">Bacterial flagellum basal body</location>
    </subcellularLocation>
    <subcellularLocation>
        <location evidence="2">Cell membrane</location>
        <topology evidence="2">Multi-pass membrane protein</topology>
    </subcellularLocation>
</comment>
<evidence type="ECO:0000256" key="2">
    <source>
        <dbReference type="ARBA" id="ARBA00004651"/>
    </source>
</evidence>
<evidence type="ECO:0000256" key="3">
    <source>
        <dbReference type="ARBA" id="ARBA00007971"/>
    </source>
</evidence>
<keyword evidence="15" id="KW-1185">Reference proteome</keyword>
<dbReference type="PRINTS" id="PR01009">
    <property type="entry name" value="FLGMRINGFLIF"/>
</dbReference>
<gene>
    <name evidence="14" type="primary">fliF</name>
    <name evidence="14" type="ORF">QRT05_04300</name>
</gene>
<comment type="similarity">
    <text evidence="3 9">Belongs to the FliF family.</text>
</comment>
<protein>
    <recommendedName>
        <fullName evidence="9">Flagellar M-ring protein</fullName>
    </recommendedName>
</protein>
<organism evidence="14 15">
    <name type="scientific">Cellulomonas edaphi</name>
    <dbReference type="NCBI Taxonomy" id="3053468"/>
    <lineage>
        <taxon>Bacteria</taxon>
        <taxon>Bacillati</taxon>
        <taxon>Actinomycetota</taxon>
        <taxon>Actinomycetes</taxon>
        <taxon>Micrococcales</taxon>
        <taxon>Cellulomonadaceae</taxon>
        <taxon>Cellulomonas</taxon>
    </lineage>
</organism>
<name>A0ABT7S4K2_9CELL</name>
<dbReference type="InterPro" id="IPR045851">
    <property type="entry name" value="AMP-bd_C_sf"/>
</dbReference>
<dbReference type="InterPro" id="IPR000067">
    <property type="entry name" value="FlgMring_FliF"/>
</dbReference>
<accession>A0ABT7S4K2</accession>
<reference evidence="14 15" key="1">
    <citation type="submission" date="2023-06" db="EMBL/GenBank/DDBJ databases">
        <title>Cellulomonas sp. MW9 Whole genome sequence.</title>
        <authorList>
            <person name="Park S."/>
        </authorList>
    </citation>
    <scope>NUCLEOTIDE SEQUENCE [LARGE SCALE GENOMIC DNA]</scope>
    <source>
        <strain evidence="14 15">MW9</strain>
    </source>
</reference>
<keyword evidence="6 11" id="KW-1133">Transmembrane helix</keyword>
<comment type="caution">
    <text evidence="14">The sequence shown here is derived from an EMBL/GenBank/DDBJ whole genome shotgun (WGS) entry which is preliminary data.</text>
</comment>
<dbReference type="InterPro" id="IPR013556">
    <property type="entry name" value="Flag_M-ring_C"/>
</dbReference>
<evidence type="ECO:0000256" key="11">
    <source>
        <dbReference type="SAM" id="Phobius"/>
    </source>
</evidence>
<dbReference type="PANTHER" id="PTHR30046:SF0">
    <property type="entry name" value="FLAGELLAR M-RING PROTEIN"/>
    <property type="match status" value="1"/>
</dbReference>
<keyword evidence="14" id="KW-0282">Flagellum</keyword>
<evidence type="ECO:0000259" key="12">
    <source>
        <dbReference type="Pfam" id="PF01514"/>
    </source>
</evidence>
<dbReference type="InterPro" id="IPR043427">
    <property type="entry name" value="YscJ/FliF"/>
</dbReference>
<dbReference type="Gene3D" id="3.30.300.30">
    <property type="match status" value="1"/>
</dbReference>
<keyword evidence="14" id="KW-0966">Cell projection</keyword>
<keyword evidence="5 11" id="KW-0812">Transmembrane</keyword>
<evidence type="ECO:0000313" key="15">
    <source>
        <dbReference type="Proteomes" id="UP001321453"/>
    </source>
</evidence>
<dbReference type="PANTHER" id="PTHR30046">
    <property type="entry name" value="FLAGELLAR M-RING PROTEIN"/>
    <property type="match status" value="1"/>
</dbReference>
<evidence type="ECO:0000313" key="14">
    <source>
        <dbReference type="EMBL" id="MDM7830543.1"/>
    </source>
</evidence>
<dbReference type="NCBIfam" id="TIGR00206">
    <property type="entry name" value="fliF"/>
    <property type="match status" value="1"/>
</dbReference>
<evidence type="ECO:0000256" key="1">
    <source>
        <dbReference type="ARBA" id="ARBA00004117"/>
    </source>
</evidence>
<dbReference type="Pfam" id="PF08345">
    <property type="entry name" value="YscJ_FliF_C"/>
    <property type="match status" value="1"/>
</dbReference>
<comment type="function">
    <text evidence="9">The M ring may be actively involved in energy transduction.</text>
</comment>
<dbReference type="EMBL" id="JAUCGR010000001">
    <property type="protein sequence ID" value="MDM7830543.1"/>
    <property type="molecule type" value="Genomic_DNA"/>
</dbReference>
<evidence type="ECO:0000256" key="7">
    <source>
        <dbReference type="ARBA" id="ARBA00023136"/>
    </source>
</evidence>
<feature type="region of interest" description="Disordered" evidence="10">
    <location>
        <begin position="277"/>
        <end position="327"/>
    </location>
</feature>
<sequence length="532" mass="54799">MPAQMQAALERLTGAVKQFSVAQRTLAIIGVAVLVLGAVGLSSWMSRPSMSPLFTSLSGADASAVVDELDSQGVSYQLADGGSTVLVPAKDLYSQRIHLAAAGIPANADGAGYSLLDDMPMTSSEFQQEKTYQRALEGELAKTIGSIDGVDAATVKLAIPEDTVFVDTKQDPTASVFVRTRAGKTLSVDQVQSIVHLVSAGIPDMQPTDVSVVDASGKVLSAVGTGTTGVSGGRETDYEERVRTSVQTLLDRVIGPGKSAVTVTASLNFDEAQRTTEKFDATKNTPPLASSKKTEQYSGSNSSATGVLGPDQNVVGPNGNDQSGAYKSTTEDLTNAVNKTTEVVKAAPGSVERQSVAVVVDDKAAAALDLTQLQATIAAAAGIDTTRGDTLAVQAAAFDTTQADAAATALAQADADAKVAAENAKVRELAIAGGLVLLAIIAFIVFARRSRRARRTAVDLGELPVLGTPGAAALGIEGVGADELPVLPPAPRPLEPDPIALKRAEITALADEQPEEVADLLRTWLGSPSGAR</sequence>
<dbReference type="InterPro" id="IPR006182">
    <property type="entry name" value="FliF_N_dom"/>
</dbReference>